<dbReference type="Pfam" id="PF13812">
    <property type="entry name" value="PPR_3"/>
    <property type="match status" value="1"/>
</dbReference>
<dbReference type="Pfam" id="PF01535">
    <property type="entry name" value="PPR"/>
    <property type="match status" value="4"/>
</dbReference>
<dbReference type="EMBL" id="JACMSC010000015">
    <property type="protein sequence ID" value="KAG6487154.1"/>
    <property type="molecule type" value="Genomic_DNA"/>
</dbReference>
<dbReference type="NCBIfam" id="TIGR00756">
    <property type="entry name" value="PPR"/>
    <property type="match status" value="7"/>
</dbReference>
<dbReference type="AlphaFoldDB" id="A0A8J5FCK0"/>
<evidence type="ECO:0000256" key="3">
    <source>
        <dbReference type="PROSITE-ProRule" id="PRU00708"/>
    </source>
</evidence>
<keyword evidence="5" id="KW-1185">Reference proteome</keyword>
<accession>A0A8J5FCK0</accession>
<feature type="repeat" description="PPR" evidence="3">
    <location>
        <begin position="120"/>
        <end position="156"/>
    </location>
</feature>
<dbReference type="Proteomes" id="UP000734854">
    <property type="component" value="Unassembled WGS sequence"/>
</dbReference>
<evidence type="ECO:0000256" key="1">
    <source>
        <dbReference type="ARBA" id="ARBA00007626"/>
    </source>
</evidence>
<dbReference type="InterPro" id="IPR002885">
    <property type="entry name" value="PPR_rpt"/>
</dbReference>
<feature type="repeat" description="PPR" evidence="3">
    <location>
        <begin position="346"/>
        <end position="380"/>
    </location>
</feature>
<organism evidence="4 5">
    <name type="scientific">Zingiber officinale</name>
    <name type="common">Ginger</name>
    <name type="synonym">Amomum zingiber</name>
    <dbReference type="NCBI Taxonomy" id="94328"/>
    <lineage>
        <taxon>Eukaryota</taxon>
        <taxon>Viridiplantae</taxon>
        <taxon>Streptophyta</taxon>
        <taxon>Embryophyta</taxon>
        <taxon>Tracheophyta</taxon>
        <taxon>Spermatophyta</taxon>
        <taxon>Magnoliopsida</taxon>
        <taxon>Liliopsida</taxon>
        <taxon>Zingiberales</taxon>
        <taxon>Zingiberaceae</taxon>
        <taxon>Zingiber</taxon>
    </lineage>
</organism>
<dbReference type="SUPFAM" id="SSF81901">
    <property type="entry name" value="HCP-like"/>
    <property type="match status" value="1"/>
</dbReference>
<evidence type="ECO:0000256" key="2">
    <source>
        <dbReference type="ARBA" id="ARBA00022737"/>
    </source>
</evidence>
<keyword evidence="2" id="KW-0677">Repeat</keyword>
<evidence type="ECO:0000313" key="4">
    <source>
        <dbReference type="EMBL" id="KAG6487154.1"/>
    </source>
</evidence>
<dbReference type="PANTHER" id="PTHR47447:SF28">
    <property type="entry name" value="PENTACOTRIPEPTIDE-REPEAT REGION OF PRORP DOMAIN-CONTAINING PROTEIN"/>
    <property type="match status" value="1"/>
</dbReference>
<evidence type="ECO:0000313" key="5">
    <source>
        <dbReference type="Proteomes" id="UP000734854"/>
    </source>
</evidence>
<feature type="repeat" description="PPR" evidence="3">
    <location>
        <begin position="209"/>
        <end position="243"/>
    </location>
</feature>
<dbReference type="PROSITE" id="PS51375">
    <property type="entry name" value="PPR"/>
    <property type="match status" value="9"/>
</dbReference>
<feature type="repeat" description="PPR" evidence="3">
    <location>
        <begin position="486"/>
        <end position="520"/>
    </location>
</feature>
<protein>
    <recommendedName>
        <fullName evidence="6">Pentatricopeptide repeat-containing protein</fullName>
    </recommendedName>
</protein>
<evidence type="ECO:0008006" key="6">
    <source>
        <dbReference type="Google" id="ProtNLM"/>
    </source>
</evidence>
<feature type="repeat" description="PPR" evidence="3">
    <location>
        <begin position="416"/>
        <end position="450"/>
    </location>
</feature>
<dbReference type="Pfam" id="PF13041">
    <property type="entry name" value="PPR_2"/>
    <property type="match status" value="3"/>
</dbReference>
<reference evidence="4 5" key="1">
    <citation type="submission" date="2020-08" db="EMBL/GenBank/DDBJ databases">
        <title>Plant Genome Project.</title>
        <authorList>
            <person name="Zhang R.-G."/>
        </authorList>
    </citation>
    <scope>NUCLEOTIDE SEQUENCE [LARGE SCALE GENOMIC DNA]</scope>
    <source>
        <tissue evidence="4">Rhizome</tissue>
    </source>
</reference>
<dbReference type="Gene3D" id="1.25.40.10">
    <property type="entry name" value="Tetratricopeptide repeat domain"/>
    <property type="match status" value="5"/>
</dbReference>
<name>A0A8J5FCK0_ZINOF</name>
<sequence>MRRRRLLTSTRSFSTRYSGRIVRADSSGGALAVEVDPPNLPRDVRGHPLPRRDLVCRAARILRSASPVADPLLDLTDYFQTLNIIPTTSEVSEILKSVRGPDRALEFFRFAASLPGFRHDCFTYNRILSILGRAGEKYDQSIREILDEMDRDGVRGNISTVNILISIVGGGEINRCSELVKKMEFDVYWIHLQVLDAGLYMKCCHSKPDAYTYTILIRMLGRLGKTDEFISLFEEMIVKGCTLNIIVYNTMLEALAKNHMVDKAFFVFSKMMENGCQPNEFTYSIFVFMLAAEGQLVRLDQVVDAANKYLNKSIYAYLVKTLSKLGHVSEAHRMFCRMWSFHDSGDRAACLSMLETLCSAGKTSEAMELLAKINDKGINADTVMYNMVFSALGKLKQVSCIYTLYEEMKTSGLLPSIFTYNILISSFGRVGLIDKASEVFEEMERNDCNPDIVSYNSLINCLGKNGELDEAHMRFMEMQEKGLNPDVVTYSTLIECFGKSNKIEMACRLFDEMLAEGCTPNIVTYNILLDCLEKSGKTAEAYKLHASLKQHGLTPDSITYSILERLASQSHNVVRVHKQSGITGWVVSPLR</sequence>
<feature type="repeat" description="PPR" evidence="3">
    <location>
        <begin position="451"/>
        <end position="485"/>
    </location>
</feature>
<comment type="similarity">
    <text evidence="1">Belongs to the PPR family. P subfamily.</text>
</comment>
<proteinExistence type="inferred from homology"/>
<feature type="repeat" description="PPR" evidence="3">
    <location>
        <begin position="244"/>
        <end position="278"/>
    </location>
</feature>
<gene>
    <name evidence="4" type="ORF">ZIOFF_055737</name>
</gene>
<comment type="caution">
    <text evidence="4">The sequence shown here is derived from an EMBL/GenBank/DDBJ whole genome shotgun (WGS) entry which is preliminary data.</text>
</comment>
<feature type="repeat" description="PPR" evidence="3">
    <location>
        <begin position="521"/>
        <end position="555"/>
    </location>
</feature>
<feature type="repeat" description="PPR" evidence="3">
    <location>
        <begin position="381"/>
        <end position="415"/>
    </location>
</feature>
<dbReference type="InterPro" id="IPR011990">
    <property type="entry name" value="TPR-like_helical_dom_sf"/>
</dbReference>
<dbReference type="PANTHER" id="PTHR47447">
    <property type="entry name" value="OS03G0856100 PROTEIN"/>
    <property type="match status" value="1"/>
</dbReference>